<evidence type="ECO:0000256" key="1">
    <source>
        <dbReference type="SAM" id="MobiDB-lite"/>
    </source>
</evidence>
<dbReference type="EMBL" id="JABEXW010000038">
    <property type="protein sequence ID" value="KAF4972946.1"/>
    <property type="molecule type" value="Genomic_DNA"/>
</dbReference>
<reference evidence="2" key="2">
    <citation type="submission" date="2020-05" db="EMBL/GenBank/DDBJ databases">
        <authorList>
            <person name="Kim H.-S."/>
            <person name="Proctor R.H."/>
            <person name="Brown D.W."/>
        </authorList>
    </citation>
    <scope>NUCLEOTIDE SEQUENCE</scope>
    <source>
        <strain evidence="2">NRRL 20472</strain>
    </source>
</reference>
<name>A0A8H4XG30_9HYPO</name>
<reference evidence="2" key="1">
    <citation type="journal article" date="2020" name="BMC Genomics">
        <title>Correction to: Identification and distribution of gene clusters required for synthesis of sphingolipid metabolism inhibitors in diverse species of the filamentous fungus Fusarium.</title>
        <authorList>
            <person name="Kim H.S."/>
            <person name="Lohmar J.M."/>
            <person name="Busman M."/>
            <person name="Brown D.W."/>
            <person name="Naumann T.A."/>
            <person name="Divon H.H."/>
            <person name="Lysoe E."/>
            <person name="Uhlig S."/>
            <person name="Proctor R.H."/>
        </authorList>
    </citation>
    <scope>NUCLEOTIDE SEQUENCE</scope>
    <source>
        <strain evidence="2">NRRL 20472</strain>
    </source>
</reference>
<protein>
    <submittedName>
        <fullName evidence="2">Uncharacterized protein</fullName>
    </submittedName>
</protein>
<organism evidence="2 3">
    <name type="scientific">Fusarium sarcochroum</name>
    <dbReference type="NCBI Taxonomy" id="1208366"/>
    <lineage>
        <taxon>Eukaryota</taxon>
        <taxon>Fungi</taxon>
        <taxon>Dikarya</taxon>
        <taxon>Ascomycota</taxon>
        <taxon>Pezizomycotina</taxon>
        <taxon>Sordariomycetes</taxon>
        <taxon>Hypocreomycetidae</taxon>
        <taxon>Hypocreales</taxon>
        <taxon>Nectriaceae</taxon>
        <taxon>Fusarium</taxon>
        <taxon>Fusarium lateritium species complex</taxon>
    </lineage>
</organism>
<dbReference type="AlphaFoldDB" id="A0A8H4XG30"/>
<feature type="region of interest" description="Disordered" evidence="1">
    <location>
        <begin position="26"/>
        <end position="53"/>
    </location>
</feature>
<proteinExistence type="predicted"/>
<gene>
    <name evidence="2" type="ORF">FSARC_615</name>
</gene>
<sequence>MPVDQPSADELLNGQDDVASELGHFMRGNDERAGEKGGIFRRKPRGRKRRRQDSIGSLTCCTTLNTSRSTVTFPESPLARFDLPREDMNAAYSTWQKDQVGTDEHREHYTQLEKLLTDRYYDLDMVTYNKKEIYDFCIRNGVPEGIAWRWISDAPAFLEHRVKVNSVQGRM</sequence>
<evidence type="ECO:0000313" key="3">
    <source>
        <dbReference type="Proteomes" id="UP000622797"/>
    </source>
</evidence>
<keyword evidence="3" id="KW-1185">Reference proteome</keyword>
<comment type="caution">
    <text evidence="2">The sequence shown here is derived from an EMBL/GenBank/DDBJ whole genome shotgun (WGS) entry which is preliminary data.</text>
</comment>
<dbReference type="Proteomes" id="UP000622797">
    <property type="component" value="Unassembled WGS sequence"/>
</dbReference>
<evidence type="ECO:0000313" key="2">
    <source>
        <dbReference type="EMBL" id="KAF4972946.1"/>
    </source>
</evidence>
<feature type="compositionally biased region" description="Basic residues" evidence="1">
    <location>
        <begin position="39"/>
        <end position="51"/>
    </location>
</feature>
<accession>A0A8H4XG30</accession>